<protein>
    <submittedName>
        <fullName evidence="2">Uncharacterized protein</fullName>
    </submittedName>
</protein>
<dbReference type="EMBL" id="JANPWB010000011">
    <property type="protein sequence ID" value="KAJ1133366.1"/>
    <property type="molecule type" value="Genomic_DNA"/>
</dbReference>
<feature type="compositionally biased region" description="Gly residues" evidence="1">
    <location>
        <begin position="62"/>
        <end position="74"/>
    </location>
</feature>
<evidence type="ECO:0000313" key="2">
    <source>
        <dbReference type="EMBL" id="KAJ1133366.1"/>
    </source>
</evidence>
<proteinExistence type="predicted"/>
<sequence length="165" mass="18083">MRPKDSLGPLEDGECLGVGREALSREGSPALAGRDSPLETPYALDVTERQPGTPGGWRVSQGGQGGSLQGGKPGTGRKRQPSRDPLRPGCDRETAWDPWRMESVSGWAGRLSPGREARHWQEETALSRPRRPGCDRETAWDPWRMESVSGWAGRLSTGRKREGPK</sequence>
<feature type="region of interest" description="Disordered" evidence="1">
    <location>
        <begin position="1"/>
        <end position="97"/>
    </location>
</feature>
<feature type="compositionally biased region" description="Basic and acidic residues" evidence="1">
    <location>
        <begin position="81"/>
        <end position="95"/>
    </location>
</feature>
<feature type="region of interest" description="Disordered" evidence="1">
    <location>
        <begin position="109"/>
        <end position="138"/>
    </location>
</feature>
<gene>
    <name evidence="2" type="ORF">NDU88_011661</name>
</gene>
<dbReference type="AlphaFoldDB" id="A0AAV7PZ29"/>
<evidence type="ECO:0000256" key="1">
    <source>
        <dbReference type="SAM" id="MobiDB-lite"/>
    </source>
</evidence>
<keyword evidence="3" id="KW-1185">Reference proteome</keyword>
<comment type="caution">
    <text evidence="2">The sequence shown here is derived from an EMBL/GenBank/DDBJ whole genome shotgun (WGS) entry which is preliminary data.</text>
</comment>
<accession>A0AAV7PZ29</accession>
<name>A0AAV7PZ29_PLEWA</name>
<feature type="compositionally biased region" description="Basic and acidic residues" evidence="1">
    <location>
        <begin position="113"/>
        <end position="122"/>
    </location>
</feature>
<reference evidence="2" key="1">
    <citation type="journal article" date="2022" name="bioRxiv">
        <title>Sequencing and chromosome-scale assembly of the giantPleurodeles waltlgenome.</title>
        <authorList>
            <person name="Brown T."/>
            <person name="Elewa A."/>
            <person name="Iarovenko S."/>
            <person name="Subramanian E."/>
            <person name="Araus A.J."/>
            <person name="Petzold A."/>
            <person name="Susuki M."/>
            <person name="Suzuki K.-i.T."/>
            <person name="Hayashi T."/>
            <person name="Toyoda A."/>
            <person name="Oliveira C."/>
            <person name="Osipova E."/>
            <person name="Leigh N.D."/>
            <person name="Simon A."/>
            <person name="Yun M.H."/>
        </authorList>
    </citation>
    <scope>NUCLEOTIDE SEQUENCE</scope>
    <source>
        <strain evidence="2">20211129_DDA</strain>
        <tissue evidence="2">Liver</tissue>
    </source>
</reference>
<organism evidence="2 3">
    <name type="scientific">Pleurodeles waltl</name>
    <name type="common">Iberian ribbed newt</name>
    <dbReference type="NCBI Taxonomy" id="8319"/>
    <lineage>
        <taxon>Eukaryota</taxon>
        <taxon>Metazoa</taxon>
        <taxon>Chordata</taxon>
        <taxon>Craniata</taxon>
        <taxon>Vertebrata</taxon>
        <taxon>Euteleostomi</taxon>
        <taxon>Amphibia</taxon>
        <taxon>Batrachia</taxon>
        <taxon>Caudata</taxon>
        <taxon>Salamandroidea</taxon>
        <taxon>Salamandridae</taxon>
        <taxon>Pleurodelinae</taxon>
        <taxon>Pleurodeles</taxon>
    </lineage>
</organism>
<dbReference type="Proteomes" id="UP001066276">
    <property type="component" value="Chromosome 7"/>
</dbReference>
<evidence type="ECO:0000313" key="3">
    <source>
        <dbReference type="Proteomes" id="UP001066276"/>
    </source>
</evidence>